<name>A0A6J6IHI5_9ZZZZ</name>
<evidence type="ECO:0000313" key="3">
    <source>
        <dbReference type="EMBL" id="CAB4914950.1"/>
    </source>
</evidence>
<gene>
    <name evidence="2" type="ORF">UFOPK1908_01041</name>
    <name evidence="3" type="ORF">UFOPK3576_01362</name>
</gene>
<organism evidence="2">
    <name type="scientific">freshwater metagenome</name>
    <dbReference type="NCBI Taxonomy" id="449393"/>
    <lineage>
        <taxon>unclassified sequences</taxon>
        <taxon>metagenomes</taxon>
        <taxon>ecological metagenomes</taxon>
    </lineage>
</organism>
<dbReference type="InterPro" id="IPR004360">
    <property type="entry name" value="Glyas_Fos-R_dOase_dom"/>
</dbReference>
<dbReference type="InterPro" id="IPR037523">
    <property type="entry name" value="VOC_core"/>
</dbReference>
<dbReference type="AlphaFoldDB" id="A0A6J6IHI5"/>
<sequence>MRIDHFALWVQDLEFMRDFYATWFNAASSKQYENPIKGFASYFLTFPDGGRLEIMSRIDVDQRPTHEVLGYCHLSMSVGGEHRVDELSSQMQASGLHIIDGPRRTGDGYYEAVVLDPEGNRIELTA</sequence>
<dbReference type="PROSITE" id="PS51819">
    <property type="entry name" value="VOC"/>
    <property type="match status" value="1"/>
</dbReference>
<reference evidence="2" key="1">
    <citation type="submission" date="2020-05" db="EMBL/GenBank/DDBJ databases">
        <authorList>
            <person name="Chiriac C."/>
            <person name="Salcher M."/>
            <person name="Ghai R."/>
            <person name="Kavagutti S V."/>
        </authorList>
    </citation>
    <scope>NUCLEOTIDE SEQUENCE</scope>
</reference>
<dbReference type="PANTHER" id="PTHR36113">
    <property type="entry name" value="LYASE, PUTATIVE-RELATED-RELATED"/>
    <property type="match status" value="1"/>
</dbReference>
<evidence type="ECO:0000313" key="2">
    <source>
        <dbReference type="EMBL" id="CAB4623928.1"/>
    </source>
</evidence>
<dbReference type="EMBL" id="CAFBMO010000071">
    <property type="protein sequence ID" value="CAB4914950.1"/>
    <property type="molecule type" value="Genomic_DNA"/>
</dbReference>
<feature type="domain" description="VOC" evidence="1">
    <location>
        <begin position="2"/>
        <end position="126"/>
    </location>
</feature>
<dbReference type="EMBL" id="CAEZVB010000049">
    <property type="protein sequence ID" value="CAB4623928.1"/>
    <property type="molecule type" value="Genomic_DNA"/>
</dbReference>
<dbReference type="InterPro" id="IPR051332">
    <property type="entry name" value="Fosfomycin_Res_Enzymes"/>
</dbReference>
<proteinExistence type="predicted"/>
<dbReference type="Pfam" id="PF00903">
    <property type="entry name" value="Glyoxalase"/>
    <property type="match status" value="1"/>
</dbReference>
<dbReference type="InterPro" id="IPR029068">
    <property type="entry name" value="Glyas_Bleomycin-R_OHBP_Dase"/>
</dbReference>
<accession>A0A6J6IHI5</accession>
<dbReference type="Gene3D" id="3.10.180.10">
    <property type="entry name" value="2,3-Dihydroxybiphenyl 1,2-Dioxygenase, domain 1"/>
    <property type="match status" value="1"/>
</dbReference>
<dbReference type="SUPFAM" id="SSF54593">
    <property type="entry name" value="Glyoxalase/Bleomycin resistance protein/Dihydroxybiphenyl dioxygenase"/>
    <property type="match status" value="1"/>
</dbReference>
<evidence type="ECO:0000259" key="1">
    <source>
        <dbReference type="PROSITE" id="PS51819"/>
    </source>
</evidence>
<protein>
    <submittedName>
        <fullName evidence="2">Unannotated protein</fullName>
    </submittedName>
</protein>
<dbReference type="PANTHER" id="PTHR36113:SF1">
    <property type="entry name" value="GLYOXALASE_BLEOMYCIN RESISTANCE PROTEIN_DIOXYGENASE"/>
    <property type="match status" value="1"/>
</dbReference>